<evidence type="ECO:0000313" key="1">
    <source>
        <dbReference type="EMBL" id="GAJ19102.1"/>
    </source>
</evidence>
<feature type="non-terminal residue" evidence="1">
    <location>
        <position position="1"/>
    </location>
</feature>
<name>X1VJK8_9ZZZZ</name>
<sequence>SRLVTANIDGSEPYILADDDMVSHCAWKNSSQIIAWA</sequence>
<proteinExistence type="predicted"/>
<feature type="non-terminal residue" evidence="1">
    <location>
        <position position="37"/>
    </location>
</feature>
<gene>
    <name evidence="1" type="ORF">S12H4_63531</name>
</gene>
<dbReference type="AlphaFoldDB" id="X1VJK8"/>
<organism evidence="1">
    <name type="scientific">marine sediment metagenome</name>
    <dbReference type="NCBI Taxonomy" id="412755"/>
    <lineage>
        <taxon>unclassified sequences</taxon>
        <taxon>metagenomes</taxon>
        <taxon>ecological metagenomes</taxon>
    </lineage>
</organism>
<reference evidence="1" key="1">
    <citation type="journal article" date="2014" name="Front. Microbiol.">
        <title>High frequency of phylogenetically diverse reductive dehalogenase-homologous genes in deep subseafloor sedimentary metagenomes.</title>
        <authorList>
            <person name="Kawai M."/>
            <person name="Futagami T."/>
            <person name="Toyoda A."/>
            <person name="Takaki Y."/>
            <person name="Nishi S."/>
            <person name="Hori S."/>
            <person name="Arai W."/>
            <person name="Tsubouchi T."/>
            <person name="Morono Y."/>
            <person name="Uchiyama I."/>
            <person name="Ito T."/>
            <person name="Fujiyama A."/>
            <person name="Inagaki F."/>
            <person name="Takami H."/>
        </authorList>
    </citation>
    <scope>NUCLEOTIDE SEQUENCE</scope>
    <source>
        <strain evidence="1">Expedition CK06-06</strain>
    </source>
</reference>
<protein>
    <submittedName>
        <fullName evidence="1">Uncharacterized protein</fullName>
    </submittedName>
</protein>
<accession>X1VJK8</accession>
<dbReference type="EMBL" id="BARW01043308">
    <property type="protein sequence ID" value="GAJ19102.1"/>
    <property type="molecule type" value="Genomic_DNA"/>
</dbReference>
<comment type="caution">
    <text evidence="1">The sequence shown here is derived from an EMBL/GenBank/DDBJ whole genome shotgun (WGS) entry which is preliminary data.</text>
</comment>